<accession>A0A848B525</accession>
<dbReference type="CDD" id="cd01071">
    <property type="entry name" value="PBP2_PhnD_like"/>
    <property type="match status" value="1"/>
</dbReference>
<dbReference type="GO" id="GO:0055085">
    <property type="term" value="P:transmembrane transport"/>
    <property type="evidence" value="ECO:0007669"/>
    <property type="project" value="InterPro"/>
</dbReference>
<keyword evidence="8" id="KW-1185">Reference proteome</keyword>
<dbReference type="PANTHER" id="PTHR32089">
    <property type="entry name" value="METHYL-ACCEPTING CHEMOTAXIS PROTEIN MCPB"/>
    <property type="match status" value="1"/>
</dbReference>
<dbReference type="PRINTS" id="PR00260">
    <property type="entry name" value="CHEMTRNSDUCR"/>
</dbReference>
<evidence type="ECO:0000256" key="4">
    <source>
        <dbReference type="ARBA" id="ARBA00029447"/>
    </source>
</evidence>
<dbReference type="SMART" id="SM00283">
    <property type="entry name" value="MA"/>
    <property type="match status" value="1"/>
</dbReference>
<dbReference type="EMBL" id="JABAFA010000007">
    <property type="protein sequence ID" value="NMD98596.1"/>
    <property type="molecule type" value="Genomic_DNA"/>
</dbReference>
<dbReference type="GO" id="GO:0004888">
    <property type="term" value="F:transmembrane signaling receptor activity"/>
    <property type="evidence" value="ECO:0007669"/>
    <property type="project" value="InterPro"/>
</dbReference>
<dbReference type="SUPFAM" id="SSF58104">
    <property type="entry name" value="Methyl-accepting chemotaxis protein (MCP) signaling domain"/>
    <property type="match status" value="1"/>
</dbReference>
<dbReference type="NCBIfam" id="TIGR01098">
    <property type="entry name" value="3A0109s03R"/>
    <property type="match status" value="1"/>
</dbReference>
<evidence type="ECO:0000313" key="7">
    <source>
        <dbReference type="EMBL" id="NMD98596.1"/>
    </source>
</evidence>
<name>A0A848B525_9FIRM</name>
<evidence type="ECO:0000256" key="5">
    <source>
        <dbReference type="PROSITE-ProRule" id="PRU00284"/>
    </source>
</evidence>
<evidence type="ECO:0000256" key="3">
    <source>
        <dbReference type="ARBA" id="ARBA00023224"/>
    </source>
</evidence>
<dbReference type="PROSITE" id="PS50111">
    <property type="entry name" value="CHEMOTAXIS_TRANSDUC_2"/>
    <property type="match status" value="1"/>
</dbReference>
<evidence type="ECO:0000256" key="1">
    <source>
        <dbReference type="ARBA" id="ARBA00007162"/>
    </source>
</evidence>
<keyword evidence="3 5" id="KW-0807">Transducer</keyword>
<feature type="domain" description="Methyl-accepting transducer" evidence="6">
    <location>
        <begin position="107"/>
        <end position="343"/>
    </location>
</feature>
<evidence type="ECO:0000313" key="8">
    <source>
        <dbReference type="Proteomes" id="UP000543804"/>
    </source>
</evidence>
<dbReference type="Pfam" id="PF00015">
    <property type="entry name" value="MCPsignal"/>
    <property type="match status" value="1"/>
</dbReference>
<dbReference type="Proteomes" id="UP000543804">
    <property type="component" value="Unassembled WGS sequence"/>
</dbReference>
<dbReference type="GO" id="GO:0006935">
    <property type="term" value="P:chemotaxis"/>
    <property type="evidence" value="ECO:0007669"/>
    <property type="project" value="InterPro"/>
</dbReference>
<comment type="caution">
    <text evidence="7">The sequence shown here is derived from an EMBL/GenBank/DDBJ whole genome shotgun (WGS) entry which is preliminary data.</text>
</comment>
<dbReference type="InterPro" id="IPR004090">
    <property type="entry name" value="Chemotax_Me-accpt_rcpt"/>
</dbReference>
<comment type="similarity">
    <text evidence="1">Belongs to the phosphate/phosphite/phosphonate binding protein family.</text>
</comment>
<comment type="similarity">
    <text evidence="4">Belongs to the methyl-accepting chemotaxis (MCP) protein family.</text>
</comment>
<proteinExistence type="inferred from homology"/>
<protein>
    <submittedName>
        <fullName evidence="7">Phosphate/phosphite/phosphonate ABC transporter substrate-binding protein</fullName>
    </submittedName>
</protein>
<dbReference type="Gene3D" id="3.40.190.10">
    <property type="entry name" value="Periplasmic binding protein-like II"/>
    <property type="match status" value="2"/>
</dbReference>
<dbReference type="InterPro" id="IPR004089">
    <property type="entry name" value="MCPsignal_dom"/>
</dbReference>
<dbReference type="Pfam" id="PF12974">
    <property type="entry name" value="Phosphonate-bd"/>
    <property type="match status" value="1"/>
</dbReference>
<dbReference type="InterPro" id="IPR005770">
    <property type="entry name" value="PhnD"/>
</dbReference>
<keyword evidence="2" id="KW-0732">Signal</keyword>
<organism evidence="7 8">
    <name type="scientific">Selenomonas bovis</name>
    <dbReference type="NCBI Taxonomy" id="416586"/>
    <lineage>
        <taxon>Bacteria</taxon>
        <taxon>Bacillati</taxon>
        <taxon>Bacillota</taxon>
        <taxon>Negativicutes</taxon>
        <taxon>Selenomonadales</taxon>
        <taxon>Selenomonadaceae</taxon>
        <taxon>Selenomonas</taxon>
    </lineage>
</organism>
<sequence length="646" mass="67473">MKEKIIGCSTAGAAIGAGVGAALSGSIGVPGSAASAAVLAGVLAAAAAAACLGRREETLPAASSVAEAPVRAEAQKVLPAARTQPSDVDFLSIAEEMAFASQQLIWGIDQYRAVIAQVEKLAAGISEESETNASNLEEASAGVEEIAASASKVSDVATSSLVECKSSTEIAGRCQQVIAQVSQDIQTVASSVQQGVEEIDELNAASEKIKAFVGKIRGIAAQTNLLALNASIEAARAGEHGRGFAVVAGEVGKLASESDETTQEIEEIVQEITAKTAAVTERMRAGSEQLGAVEGQAHDSAAAMQGLSRNVSHLEQIVDELTRMSDSQRETTDQMARVVEHVGQATVSIAGNTQEATSSIQGQRRNLEEIHGYAKSLLHVADEVQRAAMKFKQPDEIVFAVNPFTAPETIKKTYVPILKDVAARAGKKARTIIVADYEALGEALKNGLADVGWFSPFAYVSAAEKAKLQPLVTPEVNHQTSYTGYIVTKKGSGLAALDDLAGKKFGFVDEKSASGYVYPKAALVEAGKDPTHFFGSTVFLGSHNNVIKAVEEGAVDGGATYSTAFAAAHADAQLDIIFRTPPIPTDVIAAAPGVDSALVRRLREEFERTKDTDAACADAMREAKINGFVETKDAAYDVVRKAAAVK</sequence>
<dbReference type="RefSeq" id="WP_170077238.1">
    <property type="nucleotide sequence ID" value="NZ_JABAFA010000007.1"/>
</dbReference>
<dbReference type="AlphaFoldDB" id="A0A848B525"/>
<dbReference type="GO" id="GO:0007165">
    <property type="term" value="P:signal transduction"/>
    <property type="evidence" value="ECO:0007669"/>
    <property type="project" value="UniProtKB-KW"/>
</dbReference>
<dbReference type="PANTHER" id="PTHR32089:SF112">
    <property type="entry name" value="LYSOZYME-LIKE PROTEIN-RELATED"/>
    <property type="match status" value="1"/>
</dbReference>
<gene>
    <name evidence="7" type="primary">phnD</name>
    <name evidence="7" type="ORF">HF878_03735</name>
</gene>
<dbReference type="SUPFAM" id="SSF53850">
    <property type="entry name" value="Periplasmic binding protein-like II"/>
    <property type="match status" value="1"/>
</dbReference>
<dbReference type="Gene3D" id="1.10.287.950">
    <property type="entry name" value="Methyl-accepting chemotaxis protein"/>
    <property type="match status" value="1"/>
</dbReference>
<evidence type="ECO:0000256" key="2">
    <source>
        <dbReference type="ARBA" id="ARBA00022729"/>
    </source>
</evidence>
<reference evidence="7 8" key="1">
    <citation type="submission" date="2020-04" db="EMBL/GenBank/DDBJ databases">
        <authorList>
            <person name="Hitch T.C.A."/>
            <person name="Wylensek D."/>
            <person name="Clavel T."/>
        </authorList>
    </citation>
    <scope>NUCLEOTIDE SEQUENCE [LARGE SCALE GENOMIC DNA]</scope>
    <source>
        <strain evidence="7 8">PG-130-P53-12</strain>
    </source>
</reference>
<dbReference type="GO" id="GO:0043190">
    <property type="term" value="C:ATP-binding cassette (ABC) transporter complex"/>
    <property type="evidence" value="ECO:0007669"/>
    <property type="project" value="InterPro"/>
</dbReference>
<evidence type="ECO:0000259" key="6">
    <source>
        <dbReference type="PROSITE" id="PS50111"/>
    </source>
</evidence>